<dbReference type="PANTHER" id="PTHR30535:SF34">
    <property type="entry name" value="MOLYBDATE-BINDING PROTEIN MOLA"/>
    <property type="match status" value="1"/>
</dbReference>
<accession>A0A366D1C0</accession>
<name>A0A366D1C0_9GAMM</name>
<sequence>MKLGSLLAMALGMSILTGAVQAKVTVIDDVLGRQVEVDLPAKRVVLGFYAEDYMAIGTEKAFDYVVGLSRDTWEAWRPASWNLYTNYRPSLKKIPDVGEVEAQTFSIEKVLSLRPSVILLADWQYKGLGMDVERLEDAGIPIVVVDYNAQTLERHVRSTQIIGQLTGQEQRADQIADEYQTTINSTIKRIKEANLPKPRTYVEFGNKGPSQYSFTYGKNMWGAMVTMLQGDNIAAPFVEWWGPMNPEQVLASKPQVVFITGTESGIKGDALPMGQGIDRDLAKQRLAGFTKRAGWAQMPAVKNDQIYGLYQGASRTILDASMAQFMAKAMYPDLFKDVNPEQAYLDFYKKYLPVTPTGTFTVQLSE</sequence>
<dbReference type="RefSeq" id="WP_113873865.1">
    <property type="nucleotide sequence ID" value="NZ_QNRF01000003.1"/>
</dbReference>
<feature type="signal peptide" evidence="1">
    <location>
        <begin position="1"/>
        <end position="22"/>
    </location>
</feature>
<dbReference type="Proteomes" id="UP000252086">
    <property type="component" value="Unassembled WGS sequence"/>
</dbReference>
<keyword evidence="1" id="KW-0732">Signal</keyword>
<dbReference type="InterPro" id="IPR002491">
    <property type="entry name" value="ABC_transptr_periplasmic_BD"/>
</dbReference>
<gene>
    <name evidence="3" type="ORF">DFP76_103147</name>
</gene>
<keyword evidence="4" id="KW-1185">Reference proteome</keyword>
<dbReference type="AlphaFoldDB" id="A0A366D1C0"/>
<dbReference type="PANTHER" id="PTHR30535">
    <property type="entry name" value="VITAMIN B12-BINDING PROTEIN"/>
    <property type="match status" value="1"/>
</dbReference>
<dbReference type="EMBL" id="QNRF01000003">
    <property type="protein sequence ID" value="RBO83873.1"/>
    <property type="molecule type" value="Genomic_DNA"/>
</dbReference>
<feature type="chain" id="PRO_5016768013" evidence="1">
    <location>
        <begin position="23"/>
        <end position="366"/>
    </location>
</feature>
<dbReference type="SUPFAM" id="SSF53807">
    <property type="entry name" value="Helical backbone' metal receptor"/>
    <property type="match status" value="1"/>
</dbReference>
<dbReference type="Gene3D" id="3.40.50.1980">
    <property type="entry name" value="Nitrogenase molybdenum iron protein domain"/>
    <property type="match status" value="2"/>
</dbReference>
<comment type="caution">
    <text evidence="3">The sequence shown here is derived from an EMBL/GenBank/DDBJ whole genome shotgun (WGS) entry which is preliminary data.</text>
</comment>
<evidence type="ECO:0000313" key="3">
    <source>
        <dbReference type="EMBL" id="RBO83873.1"/>
    </source>
</evidence>
<dbReference type="Pfam" id="PF01497">
    <property type="entry name" value="Peripla_BP_2"/>
    <property type="match status" value="1"/>
</dbReference>
<proteinExistence type="predicted"/>
<evidence type="ECO:0000259" key="2">
    <source>
        <dbReference type="PROSITE" id="PS50983"/>
    </source>
</evidence>
<dbReference type="OrthoDB" id="9775594at2"/>
<dbReference type="PROSITE" id="PS50983">
    <property type="entry name" value="FE_B12_PBP"/>
    <property type="match status" value="1"/>
</dbReference>
<evidence type="ECO:0000313" key="4">
    <source>
        <dbReference type="Proteomes" id="UP000252086"/>
    </source>
</evidence>
<organism evidence="3 4">
    <name type="scientific">Marinomonas aquiplantarum</name>
    <dbReference type="NCBI Taxonomy" id="491951"/>
    <lineage>
        <taxon>Bacteria</taxon>
        <taxon>Pseudomonadati</taxon>
        <taxon>Pseudomonadota</taxon>
        <taxon>Gammaproteobacteria</taxon>
        <taxon>Oceanospirillales</taxon>
        <taxon>Oceanospirillaceae</taxon>
        <taxon>Marinomonas</taxon>
    </lineage>
</organism>
<protein>
    <submittedName>
        <fullName evidence="3">ABC-type Fe3+-hydroxamate transport system substrate-binding protein</fullName>
    </submittedName>
</protein>
<dbReference type="InterPro" id="IPR050902">
    <property type="entry name" value="ABC_Transporter_SBP"/>
</dbReference>
<feature type="domain" description="Fe/B12 periplasmic-binding" evidence="2">
    <location>
        <begin position="33"/>
        <end position="342"/>
    </location>
</feature>
<evidence type="ECO:0000256" key="1">
    <source>
        <dbReference type="SAM" id="SignalP"/>
    </source>
</evidence>
<reference evidence="3 4" key="1">
    <citation type="submission" date="2018-06" db="EMBL/GenBank/DDBJ databases">
        <title>Genomic Encyclopedia of Type Strains, Phase III (KMG-III): the genomes of soil and plant-associated and newly described type strains.</title>
        <authorList>
            <person name="Whitman W."/>
        </authorList>
    </citation>
    <scope>NUCLEOTIDE SEQUENCE [LARGE SCALE GENOMIC DNA]</scope>
    <source>
        <strain evidence="3 4">CECT 7732</strain>
    </source>
</reference>